<dbReference type="Pfam" id="PF00255">
    <property type="entry name" value="GSHPx"/>
    <property type="match status" value="1"/>
</dbReference>
<dbReference type="InterPro" id="IPR000889">
    <property type="entry name" value="Glutathione_peroxidase"/>
</dbReference>
<proteinExistence type="inferred from homology"/>
<dbReference type="PROSITE" id="PS00460">
    <property type="entry name" value="GLUTATHIONE_PEROXID_1"/>
    <property type="match status" value="1"/>
</dbReference>
<dbReference type="CDD" id="cd00340">
    <property type="entry name" value="GSH_Peroxidase"/>
    <property type="match status" value="1"/>
</dbReference>
<gene>
    <name evidence="6" type="ORF">GCM10023153_07860</name>
</gene>
<feature type="domain" description="Thioredoxin" evidence="5">
    <location>
        <begin position="1"/>
        <end position="163"/>
    </location>
</feature>
<evidence type="ECO:0000256" key="4">
    <source>
        <dbReference type="RuleBase" id="RU000499"/>
    </source>
</evidence>
<keyword evidence="7" id="KW-1185">Reference proteome</keyword>
<accession>A0ABP8JGS1</accession>
<evidence type="ECO:0000256" key="2">
    <source>
        <dbReference type="ARBA" id="ARBA00022559"/>
    </source>
</evidence>
<protein>
    <recommendedName>
        <fullName evidence="4">Glutathione peroxidase</fullName>
    </recommendedName>
</protein>
<evidence type="ECO:0000256" key="3">
    <source>
        <dbReference type="ARBA" id="ARBA00023002"/>
    </source>
</evidence>
<dbReference type="Gene3D" id="3.40.30.10">
    <property type="entry name" value="Glutaredoxin"/>
    <property type="match status" value="1"/>
</dbReference>
<evidence type="ECO:0000259" key="5">
    <source>
        <dbReference type="PROSITE" id="PS51352"/>
    </source>
</evidence>
<dbReference type="EMBL" id="BAABFX010000015">
    <property type="protein sequence ID" value="GAA4390627.1"/>
    <property type="molecule type" value="Genomic_DNA"/>
</dbReference>
<comment type="caution">
    <text evidence="6">The sequence shown here is derived from an EMBL/GenBank/DDBJ whole genome shotgun (WGS) entry which is preliminary data.</text>
</comment>
<comment type="similarity">
    <text evidence="1 4">Belongs to the glutathione peroxidase family.</text>
</comment>
<keyword evidence="3 4" id="KW-0560">Oxidoreductase</keyword>
<sequence length="163" mass="17770">MTTLSDFSATTLTGQVRNLSDYAGQVVLVVNTASKCGLTPQYEGLEALYQEFKDDGLVVLGFPCNQFGSQEPGTEDEIGEFCQMNYGVSFPMFAKIDVNGDDTHPLFEWLKAETKGLLGGRVKWNFTKFLVGRDGQPISRYAPTTEPGDLADDIRAALADKAA</sequence>
<dbReference type="PROSITE" id="PS51355">
    <property type="entry name" value="GLUTATHIONE_PEROXID_3"/>
    <property type="match status" value="1"/>
</dbReference>
<dbReference type="GO" id="GO:0004601">
    <property type="term" value="F:peroxidase activity"/>
    <property type="evidence" value="ECO:0007669"/>
    <property type="project" value="UniProtKB-KW"/>
</dbReference>
<dbReference type="PANTHER" id="PTHR11592:SF78">
    <property type="entry name" value="GLUTATHIONE PEROXIDASE"/>
    <property type="match status" value="1"/>
</dbReference>
<dbReference type="PROSITE" id="PS00763">
    <property type="entry name" value="GLUTATHIONE_PEROXID_2"/>
    <property type="match status" value="1"/>
</dbReference>
<evidence type="ECO:0000256" key="1">
    <source>
        <dbReference type="ARBA" id="ARBA00006926"/>
    </source>
</evidence>
<organism evidence="6 7">
    <name type="scientific">Ornithinibacter aureus</name>
    <dbReference type="NCBI Taxonomy" id="622664"/>
    <lineage>
        <taxon>Bacteria</taxon>
        <taxon>Bacillati</taxon>
        <taxon>Actinomycetota</taxon>
        <taxon>Actinomycetes</taxon>
        <taxon>Micrococcales</taxon>
        <taxon>Intrasporangiaceae</taxon>
        <taxon>Ornithinibacter</taxon>
    </lineage>
</organism>
<dbReference type="InterPro" id="IPR036249">
    <property type="entry name" value="Thioredoxin-like_sf"/>
</dbReference>
<dbReference type="PROSITE" id="PS51352">
    <property type="entry name" value="THIOREDOXIN_2"/>
    <property type="match status" value="1"/>
</dbReference>
<dbReference type="RefSeq" id="WP_159900014.1">
    <property type="nucleotide sequence ID" value="NZ_BAABFX010000015.1"/>
</dbReference>
<keyword evidence="2 4" id="KW-0575">Peroxidase</keyword>
<dbReference type="InterPro" id="IPR013766">
    <property type="entry name" value="Thioredoxin_domain"/>
</dbReference>
<name>A0ABP8JGS1_9MICO</name>
<dbReference type="PIRSF" id="PIRSF000303">
    <property type="entry name" value="Glutathion_perox"/>
    <property type="match status" value="1"/>
</dbReference>
<dbReference type="Proteomes" id="UP001500390">
    <property type="component" value="Unassembled WGS sequence"/>
</dbReference>
<evidence type="ECO:0000313" key="7">
    <source>
        <dbReference type="Proteomes" id="UP001500390"/>
    </source>
</evidence>
<reference evidence="7" key="1">
    <citation type="journal article" date="2019" name="Int. J. Syst. Evol. Microbiol.">
        <title>The Global Catalogue of Microorganisms (GCM) 10K type strain sequencing project: providing services to taxonomists for standard genome sequencing and annotation.</title>
        <authorList>
            <consortium name="The Broad Institute Genomics Platform"/>
            <consortium name="The Broad Institute Genome Sequencing Center for Infectious Disease"/>
            <person name="Wu L."/>
            <person name="Ma J."/>
        </authorList>
    </citation>
    <scope>NUCLEOTIDE SEQUENCE [LARGE SCALE GENOMIC DNA]</scope>
    <source>
        <strain evidence="7">JCM 17738</strain>
    </source>
</reference>
<dbReference type="SUPFAM" id="SSF52833">
    <property type="entry name" value="Thioredoxin-like"/>
    <property type="match status" value="1"/>
</dbReference>
<dbReference type="PANTHER" id="PTHR11592">
    <property type="entry name" value="GLUTATHIONE PEROXIDASE"/>
    <property type="match status" value="1"/>
</dbReference>
<evidence type="ECO:0000313" key="6">
    <source>
        <dbReference type="EMBL" id="GAA4390627.1"/>
    </source>
</evidence>
<dbReference type="InterPro" id="IPR029759">
    <property type="entry name" value="GPX_AS"/>
</dbReference>
<dbReference type="InterPro" id="IPR029760">
    <property type="entry name" value="GPX_CS"/>
</dbReference>
<dbReference type="PRINTS" id="PR01011">
    <property type="entry name" value="GLUTPROXDASE"/>
</dbReference>